<keyword evidence="1" id="KW-1133">Transmembrane helix</keyword>
<organism evidence="2 3">
    <name type="scientific">Stephania japonica</name>
    <dbReference type="NCBI Taxonomy" id="461633"/>
    <lineage>
        <taxon>Eukaryota</taxon>
        <taxon>Viridiplantae</taxon>
        <taxon>Streptophyta</taxon>
        <taxon>Embryophyta</taxon>
        <taxon>Tracheophyta</taxon>
        <taxon>Spermatophyta</taxon>
        <taxon>Magnoliopsida</taxon>
        <taxon>Ranunculales</taxon>
        <taxon>Menispermaceae</taxon>
        <taxon>Menispermoideae</taxon>
        <taxon>Cissampelideae</taxon>
        <taxon>Stephania</taxon>
    </lineage>
</organism>
<protein>
    <submittedName>
        <fullName evidence="2">Uncharacterized protein</fullName>
    </submittedName>
</protein>
<gene>
    <name evidence="2" type="ORF">Sjap_015363</name>
</gene>
<keyword evidence="3" id="KW-1185">Reference proteome</keyword>
<keyword evidence="1" id="KW-0472">Membrane</keyword>
<name>A0AAP0IKJ4_9MAGN</name>
<reference evidence="2 3" key="1">
    <citation type="submission" date="2024-01" db="EMBL/GenBank/DDBJ databases">
        <title>Genome assemblies of Stephania.</title>
        <authorList>
            <person name="Yang L."/>
        </authorList>
    </citation>
    <scope>NUCLEOTIDE SEQUENCE [LARGE SCALE GENOMIC DNA]</scope>
    <source>
        <strain evidence="2">QJT</strain>
        <tissue evidence="2">Leaf</tissue>
    </source>
</reference>
<comment type="caution">
    <text evidence="2">The sequence shown here is derived from an EMBL/GenBank/DDBJ whole genome shotgun (WGS) entry which is preliminary data.</text>
</comment>
<accession>A0AAP0IKJ4</accession>
<feature type="transmembrane region" description="Helical" evidence="1">
    <location>
        <begin position="12"/>
        <end position="33"/>
    </location>
</feature>
<evidence type="ECO:0000313" key="2">
    <source>
        <dbReference type="EMBL" id="KAK9116416.1"/>
    </source>
</evidence>
<proteinExistence type="predicted"/>
<evidence type="ECO:0000256" key="1">
    <source>
        <dbReference type="SAM" id="Phobius"/>
    </source>
</evidence>
<evidence type="ECO:0000313" key="3">
    <source>
        <dbReference type="Proteomes" id="UP001417504"/>
    </source>
</evidence>
<dbReference type="AlphaFoldDB" id="A0AAP0IKJ4"/>
<dbReference type="Proteomes" id="UP001417504">
    <property type="component" value="Unassembled WGS sequence"/>
</dbReference>
<sequence>MPNKSKLPPELYLRSFVIKLASIIYIISIFTFFEAKTPTMSRQHFRENPKTQL</sequence>
<keyword evidence="1" id="KW-0812">Transmembrane</keyword>
<dbReference type="EMBL" id="JBBNAE010000006">
    <property type="protein sequence ID" value="KAK9116416.1"/>
    <property type="molecule type" value="Genomic_DNA"/>
</dbReference>